<keyword evidence="2" id="KW-1185">Reference proteome</keyword>
<proteinExistence type="predicted"/>
<dbReference type="Pfam" id="PF10706">
    <property type="entry name" value="Aminoglyc_resit"/>
    <property type="match status" value="1"/>
</dbReference>
<organism evidence="1 2">
    <name type="scientific">Dictyobacter formicarum</name>
    <dbReference type="NCBI Taxonomy" id="2778368"/>
    <lineage>
        <taxon>Bacteria</taxon>
        <taxon>Bacillati</taxon>
        <taxon>Chloroflexota</taxon>
        <taxon>Ktedonobacteria</taxon>
        <taxon>Ktedonobacterales</taxon>
        <taxon>Dictyobacteraceae</taxon>
        <taxon>Dictyobacter</taxon>
    </lineage>
</organism>
<evidence type="ECO:0000313" key="1">
    <source>
        <dbReference type="EMBL" id="GHO87374.1"/>
    </source>
</evidence>
<dbReference type="SUPFAM" id="SSF81301">
    <property type="entry name" value="Nucleotidyltransferase"/>
    <property type="match status" value="1"/>
</dbReference>
<dbReference type="Proteomes" id="UP000635565">
    <property type="component" value="Unassembled WGS sequence"/>
</dbReference>
<dbReference type="InterPro" id="IPR043519">
    <property type="entry name" value="NT_sf"/>
</dbReference>
<evidence type="ECO:0008006" key="3">
    <source>
        <dbReference type="Google" id="ProtNLM"/>
    </source>
</evidence>
<dbReference type="EMBL" id="BNJJ01000017">
    <property type="protein sequence ID" value="GHO87374.1"/>
    <property type="molecule type" value="Genomic_DNA"/>
</dbReference>
<dbReference type="InterPro" id="IPR019646">
    <property type="entry name" value="Aminoglyc_AdlTrfase"/>
</dbReference>
<gene>
    <name evidence="1" type="ORF">KSZ_53800</name>
</gene>
<protein>
    <recommendedName>
        <fullName evidence="3">Amino acid transporter</fullName>
    </recommendedName>
</protein>
<dbReference type="RefSeq" id="WP_201364943.1">
    <property type="nucleotide sequence ID" value="NZ_BNJJ01000017.1"/>
</dbReference>
<comment type="caution">
    <text evidence="1">The sequence shown here is derived from an EMBL/GenBank/DDBJ whole genome shotgun (WGS) entry which is preliminary data.</text>
</comment>
<evidence type="ECO:0000313" key="2">
    <source>
        <dbReference type="Proteomes" id="UP000635565"/>
    </source>
</evidence>
<name>A0ABQ3VMD7_9CHLR</name>
<accession>A0ABQ3VMD7</accession>
<sequence>MADEANQFGRWQPWGPHEVAQLFAAVTVPWWIAGGWALDLFVGEQTREHDDIDVQFLRRDQQAVRSIFGDWDMQEAHPGSSLTWPFRTWELTRPLPREVHDIWCRPTPTAPWALQLMVADSATGRWLFRRDERIHRPLTIIGCRSADGFPYIAPEIQLLYKAKALRSKDEADFDRVLPYLDTARRHWLQQALQMVQPGHPWLGRLEAGM</sequence>
<reference evidence="1 2" key="1">
    <citation type="journal article" date="2021" name="Int. J. Syst. Evol. Microbiol.">
        <title>Reticulibacter mediterranei gen. nov., sp. nov., within the new family Reticulibacteraceae fam. nov., and Ktedonospora formicarum gen. nov., sp. nov., Ktedonobacter robiniae sp. nov., Dictyobacter formicarum sp. nov. and Dictyobacter arantiisoli sp. nov., belonging to the class Ktedonobacteria.</title>
        <authorList>
            <person name="Yabe S."/>
            <person name="Zheng Y."/>
            <person name="Wang C.M."/>
            <person name="Sakai Y."/>
            <person name="Abe K."/>
            <person name="Yokota A."/>
            <person name="Donadio S."/>
            <person name="Cavaletti L."/>
            <person name="Monciardini P."/>
        </authorList>
    </citation>
    <scope>NUCLEOTIDE SEQUENCE [LARGE SCALE GENOMIC DNA]</scope>
    <source>
        <strain evidence="1 2">SOSP1-9</strain>
    </source>
</reference>
<dbReference type="Gene3D" id="3.30.460.40">
    <property type="match status" value="1"/>
</dbReference>